<name>A0A0E9R137_ANGAN</name>
<accession>A0A0E9R137</accession>
<protein>
    <submittedName>
        <fullName evidence="2">Uncharacterized protein</fullName>
    </submittedName>
</protein>
<reference evidence="2" key="1">
    <citation type="submission" date="2014-11" db="EMBL/GenBank/DDBJ databases">
        <authorList>
            <person name="Amaro Gonzalez C."/>
        </authorList>
    </citation>
    <scope>NUCLEOTIDE SEQUENCE</scope>
</reference>
<reference evidence="2" key="2">
    <citation type="journal article" date="2015" name="Fish Shellfish Immunol.">
        <title>Early steps in the European eel (Anguilla anguilla)-Vibrio vulnificus interaction in the gills: Role of the RtxA13 toxin.</title>
        <authorList>
            <person name="Callol A."/>
            <person name="Pajuelo D."/>
            <person name="Ebbesson L."/>
            <person name="Teles M."/>
            <person name="MacKenzie S."/>
            <person name="Amaro C."/>
        </authorList>
    </citation>
    <scope>NUCLEOTIDE SEQUENCE</scope>
</reference>
<sequence length="46" mass="5217">MNLNLNQEKKMTANTVHPATKQPTPRPKSLHKNCRINDPQLQALPV</sequence>
<evidence type="ECO:0000256" key="1">
    <source>
        <dbReference type="SAM" id="MobiDB-lite"/>
    </source>
</evidence>
<dbReference type="EMBL" id="GBXM01086362">
    <property type="protein sequence ID" value="JAH22215.1"/>
    <property type="molecule type" value="Transcribed_RNA"/>
</dbReference>
<feature type="region of interest" description="Disordered" evidence="1">
    <location>
        <begin position="1"/>
        <end position="46"/>
    </location>
</feature>
<dbReference type="AlphaFoldDB" id="A0A0E9R137"/>
<evidence type="ECO:0000313" key="2">
    <source>
        <dbReference type="EMBL" id="JAH22215.1"/>
    </source>
</evidence>
<feature type="compositionally biased region" description="Polar residues" evidence="1">
    <location>
        <begin position="1"/>
        <end position="23"/>
    </location>
</feature>
<organism evidence="2">
    <name type="scientific">Anguilla anguilla</name>
    <name type="common">European freshwater eel</name>
    <name type="synonym">Muraena anguilla</name>
    <dbReference type="NCBI Taxonomy" id="7936"/>
    <lineage>
        <taxon>Eukaryota</taxon>
        <taxon>Metazoa</taxon>
        <taxon>Chordata</taxon>
        <taxon>Craniata</taxon>
        <taxon>Vertebrata</taxon>
        <taxon>Euteleostomi</taxon>
        <taxon>Actinopterygii</taxon>
        <taxon>Neopterygii</taxon>
        <taxon>Teleostei</taxon>
        <taxon>Anguilliformes</taxon>
        <taxon>Anguillidae</taxon>
        <taxon>Anguilla</taxon>
    </lineage>
</organism>
<proteinExistence type="predicted"/>